<gene>
    <name evidence="2" type="ORF">MNB_SV-12-1477</name>
</gene>
<organism evidence="2">
    <name type="scientific">hydrothermal vent metagenome</name>
    <dbReference type="NCBI Taxonomy" id="652676"/>
    <lineage>
        <taxon>unclassified sequences</taxon>
        <taxon>metagenomes</taxon>
        <taxon>ecological metagenomes</taxon>
    </lineage>
</organism>
<dbReference type="InterPro" id="IPR012547">
    <property type="entry name" value="PDDEXK_9"/>
</dbReference>
<name>A0A1W1CM91_9ZZZZ</name>
<dbReference type="InterPro" id="IPR018631">
    <property type="entry name" value="AAA-ATPase-like_dom"/>
</dbReference>
<dbReference type="PANTHER" id="PTHR34825">
    <property type="entry name" value="CONSERVED PROTEIN, WITH A WEAK D-GALACTARATE DEHYDRATASE/ALTRONATE HYDROLASE DOMAIN"/>
    <property type="match status" value="1"/>
</dbReference>
<accession>A0A1W1CM91</accession>
<proteinExistence type="predicted"/>
<dbReference type="AlphaFoldDB" id="A0A1W1CM91"/>
<protein>
    <recommendedName>
        <fullName evidence="1">AAA-ATPase-like domain-containing protein</fullName>
    </recommendedName>
</protein>
<dbReference type="Gene3D" id="3.40.50.300">
    <property type="entry name" value="P-loop containing nucleotide triphosphate hydrolases"/>
    <property type="match status" value="1"/>
</dbReference>
<evidence type="ECO:0000313" key="2">
    <source>
        <dbReference type="EMBL" id="SFV66988.1"/>
    </source>
</evidence>
<feature type="domain" description="AAA-ATPase-like" evidence="1">
    <location>
        <begin position="5"/>
        <end position="219"/>
    </location>
</feature>
<dbReference type="PANTHER" id="PTHR34825:SF2">
    <property type="entry name" value="AAA-ATPASE-LIKE DOMAIN-CONTAINING PROTEIN"/>
    <property type="match status" value="1"/>
</dbReference>
<sequence>MKKIPYGISDFKLLKTEDYFFIDKTDYIPKLENHNSRYLMFLRPRRFGKSLLIAILEAYYDIYFKEEFETIFKDTYILNNRTKEASSYMVLRFDFSAIDIYDVEESFRYDLQITLKSFVDRYNLDIQFDNKNPISMFKKIFSYILKHNLKLYVLIDEYDNFANKLLLNSKDDYLNIVSKKTALFKQFFTSLKAGTAGNNAPIKRMFITGVTPMTMYDVTSGFNIGDNISLHPLFHNMVGLNQFELEQTLKDFELEERVDKSILKEWYNSYIFSEDVEEAIYNTDMILYFVKKFMINYKLPREMIDINVRSDYSKLRSIIYTNKKLNGNFKTLQTLIGGESISVSNLVQDFSALNIDKEDNFKSFMFYLGLVTIKNRQLKLNLKIPNETVKRIDIEFLSDALEIEKVFEINVSKLSDFLAEFALQGDIEVFKYLANMIKENTGIRDYIYSEQTVKSMYLAYLSLTPYYVIKSEEEMNKGFADILLKPFNPYVEHIGLVEFKYIKKDEKKPSQKRINSLVAKAKEQLLNYEKDEIVTTYLKKGLKLQKVIIVFWGWKMVYCKKVSVI</sequence>
<dbReference type="EMBL" id="FPHE01000160">
    <property type="protein sequence ID" value="SFV66988.1"/>
    <property type="molecule type" value="Genomic_DNA"/>
</dbReference>
<dbReference type="Pfam" id="PF08011">
    <property type="entry name" value="PDDEXK_9"/>
    <property type="match status" value="1"/>
</dbReference>
<dbReference type="Pfam" id="PF09820">
    <property type="entry name" value="AAA-ATPase_like"/>
    <property type="match status" value="1"/>
</dbReference>
<reference evidence="2" key="1">
    <citation type="submission" date="2016-10" db="EMBL/GenBank/DDBJ databases">
        <authorList>
            <person name="de Groot N.N."/>
        </authorList>
    </citation>
    <scope>NUCLEOTIDE SEQUENCE</scope>
</reference>
<dbReference type="InterPro" id="IPR027417">
    <property type="entry name" value="P-loop_NTPase"/>
</dbReference>
<evidence type="ECO:0000259" key="1">
    <source>
        <dbReference type="Pfam" id="PF09820"/>
    </source>
</evidence>